<dbReference type="Gene3D" id="3.20.20.60">
    <property type="entry name" value="Phosphoenolpyruvate-binding domains"/>
    <property type="match status" value="1"/>
</dbReference>
<name>A0ABT4RFJ3_9ACTN</name>
<evidence type="ECO:0000259" key="12">
    <source>
        <dbReference type="Pfam" id="PF05524"/>
    </source>
</evidence>
<reference evidence="13" key="1">
    <citation type="submission" date="2022-10" db="EMBL/GenBank/DDBJ databases">
        <title>The WGS of Solirubrobacter sp. CPCC 204708.</title>
        <authorList>
            <person name="Jiang Z."/>
        </authorList>
    </citation>
    <scope>NUCLEOTIDE SEQUENCE</scope>
    <source>
        <strain evidence="13">CPCC 204708</strain>
    </source>
</reference>
<dbReference type="RefSeq" id="WP_202957034.1">
    <property type="nucleotide sequence ID" value="NZ_JAPCID010000008.1"/>
</dbReference>
<protein>
    <recommendedName>
        <fullName evidence="3">Phosphoenolpyruvate-protein phosphotransferase</fullName>
    </recommendedName>
    <alternativeName>
        <fullName evidence="8">Phosphotransferase system, enzyme I</fullName>
    </alternativeName>
</protein>
<dbReference type="Pfam" id="PF05524">
    <property type="entry name" value="PEP-utilisers_N"/>
    <property type="match status" value="1"/>
</dbReference>
<dbReference type="EMBL" id="JAPCID010000008">
    <property type="protein sequence ID" value="MDA0137307.1"/>
    <property type="molecule type" value="Genomic_DNA"/>
</dbReference>
<organism evidence="13 14">
    <name type="scientific">Solirubrobacter deserti</name>
    <dbReference type="NCBI Taxonomy" id="2282478"/>
    <lineage>
        <taxon>Bacteria</taxon>
        <taxon>Bacillati</taxon>
        <taxon>Actinomycetota</taxon>
        <taxon>Thermoleophilia</taxon>
        <taxon>Solirubrobacterales</taxon>
        <taxon>Solirubrobacteraceae</taxon>
        <taxon>Solirubrobacter</taxon>
    </lineage>
</organism>
<evidence type="ECO:0000256" key="8">
    <source>
        <dbReference type="ARBA" id="ARBA00033235"/>
    </source>
</evidence>
<dbReference type="PANTHER" id="PTHR46244:SF3">
    <property type="entry name" value="PHOSPHOENOLPYRUVATE-PROTEIN PHOSPHOTRANSFERASE"/>
    <property type="match status" value="1"/>
</dbReference>
<evidence type="ECO:0000313" key="13">
    <source>
        <dbReference type="EMBL" id="MDA0137307.1"/>
    </source>
</evidence>
<evidence type="ECO:0000256" key="3">
    <source>
        <dbReference type="ARBA" id="ARBA00016544"/>
    </source>
</evidence>
<keyword evidence="4" id="KW-0808">Transferase</keyword>
<dbReference type="Gene3D" id="3.50.30.10">
    <property type="entry name" value="Phosphohistidine domain"/>
    <property type="match status" value="1"/>
</dbReference>
<feature type="domain" description="Phosphotransferase system enzyme I N-terminal" evidence="12">
    <location>
        <begin position="24"/>
        <end position="141"/>
    </location>
</feature>
<dbReference type="PANTHER" id="PTHR46244">
    <property type="entry name" value="PHOSPHOENOLPYRUVATE-PROTEIN PHOSPHOTRANSFERASE"/>
    <property type="match status" value="1"/>
</dbReference>
<dbReference type="InterPro" id="IPR040442">
    <property type="entry name" value="Pyrv_kinase-like_dom_sf"/>
</dbReference>
<feature type="compositionally biased region" description="Basic and acidic residues" evidence="9">
    <location>
        <begin position="11"/>
        <end position="20"/>
    </location>
</feature>
<comment type="similarity">
    <text evidence="2">Belongs to the PEP-utilizing enzyme family.</text>
</comment>
<evidence type="ECO:0000256" key="4">
    <source>
        <dbReference type="ARBA" id="ARBA00022679"/>
    </source>
</evidence>
<dbReference type="InterPro" id="IPR008279">
    <property type="entry name" value="PEP-util_enz_mobile_dom"/>
</dbReference>
<keyword evidence="6" id="KW-0418">Kinase</keyword>
<evidence type="ECO:0000259" key="10">
    <source>
        <dbReference type="Pfam" id="PF00391"/>
    </source>
</evidence>
<sequence length="530" mass="53059">MTDRAAGGGDRAGREPAGAERRLRGLAASPGVAAGAAWRVGTVEHAAHSGDAAAELARARAALKRAGDELTALADRLRADGAAEQADIVETGVLMAADPALDAAVEASIARGSPAPQAIIEATDQLADTLAAIDDPMLALRADDVRSLGRRAASERVAPSGPGPFVLVAQDLGPADVAELDERVAGIALAAGGPSAHAAVIARGLGLPMVVGVGAPLLELADGTPLAVDGDRGDAVVDPRDPPPARRRAAAVASGPAVTRDGLRVRILANAAGPAEVRVALAAGAEGVGLLRTELAFLDAAAWPDEAAHRRMLEPVLALLAGRTATVRVLDFGGDKTPPFLRDTTARGIALLLDHPGALAAQLQAIGTADGVRVLLPLVRDAADVEAVRAHTQAPLGAMIETAAAAARADEIAAVSDFLSIGTNDLTADVLGTDRFAPGTVATHDPRVLARIAAVAHAAQAHGRVLEVCGEAASDPRMIPLLVGLGVGELSVGAARVAATHAAVRALEGAAQLARTALAAKDAGGGAATR</sequence>
<evidence type="ECO:0000256" key="1">
    <source>
        <dbReference type="ARBA" id="ARBA00001946"/>
    </source>
</evidence>
<dbReference type="InterPro" id="IPR018274">
    <property type="entry name" value="PEP_util_AS"/>
</dbReference>
<dbReference type="InterPro" id="IPR036637">
    <property type="entry name" value="Phosphohistidine_dom_sf"/>
</dbReference>
<accession>A0ABT4RFJ3</accession>
<evidence type="ECO:0000256" key="9">
    <source>
        <dbReference type="SAM" id="MobiDB-lite"/>
    </source>
</evidence>
<dbReference type="InterPro" id="IPR015813">
    <property type="entry name" value="Pyrv/PenolPyrv_kinase-like_dom"/>
</dbReference>
<feature type="compositionally biased region" description="Gly residues" evidence="9">
    <location>
        <begin position="1"/>
        <end position="10"/>
    </location>
</feature>
<dbReference type="InterPro" id="IPR036618">
    <property type="entry name" value="PtsI_HPr-bd_sf"/>
</dbReference>
<feature type="domain" description="PEP-utilising enzyme C-terminal" evidence="11">
    <location>
        <begin position="249"/>
        <end position="507"/>
    </location>
</feature>
<dbReference type="SUPFAM" id="SSF47831">
    <property type="entry name" value="Enzyme I of the PEP:sugar phosphotransferase system HPr-binding (sub)domain"/>
    <property type="match status" value="1"/>
</dbReference>
<dbReference type="PROSITE" id="PS00370">
    <property type="entry name" value="PEP_ENZYMES_PHOS_SITE"/>
    <property type="match status" value="1"/>
</dbReference>
<dbReference type="Proteomes" id="UP001147700">
    <property type="component" value="Unassembled WGS sequence"/>
</dbReference>
<feature type="region of interest" description="Disordered" evidence="9">
    <location>
        <begin position="1"/>
        <end position="20"/>
    </location>
</feature>
<evidence type="ECO:0000256" key="7">
    <source>
        <dbReference type="ARBA" id="ARBA00022842"/>
    </source>
</evidence>
<gene>
    <name evidence="13" type="ORF">OJ962_07365</name>
</gene>
<dbReference type="InterPro" id="IPR008731">
    <property type="entry name" value="PTS_EIN"/>
</dbReference>
<dbReference type="SUPFAM" id="SSF52009">
    <property type="entry name" value="Phosphohistidine domain"/>
    <property type="match status" value="1"/>
</dbReference>
<dbReference type="Gene3D" id="1.10.274.10">
    <property type="entry name" value="PtsI, HPr-binding domain"/>
    <property type="match status" value="1"/>
</dbReference>
<dbReference type="InterPro" id="IPR050499">
    <property type="entry name" value="PEP-utilizing_PTS_enzyme"/>
</dbReference>
<keyword evidence="14" id="KW-1185">Reference proteome</keyword>
<feature type="domain" description="PEP-utilising enzyme mobile" evidence="10">
    <location>
        <begin position="164"/>
        <end position="233"/>
    </location>
</feature>
<comment type="caution">
    <text evidence="13">The sequence shown here is derived from an EMBL/GenBank/DDBJ whole genome shotgun (WGS) entry which is preliminary data.</text>
</comment>
<evidence type="ECO:0000313" key="14">
    <source>
        <dbReference type="Proteomes" id="UP001147700"/>
    </source>
</evidence>
<evidence type="ECO:0000256" key="2">
    <source>
        <dbReference type="ARBA" id="ARBA00007837"/>
    </source>
</evidence>
<keyword evidence="7" id="KW-0460">Magnesium</keyword>
<dbReference type="SUPFAM" id="SSF51621">
    <property type="entry name" value="Phosphoenolpyruvate/pyruvate domain"/>
    <property type="match status" value="1"/>
</dbReference>
<dbReference type="Pfam" id="PF02896">
    <property type="entry name" value="PEP-utilizers_C"/>
    <property type="match status" value="1"/>
</dbReference>
<dbReference type="InterPro" id="IPR000121">
    <property type="entry name" value="PEP_util_C"/>
</dbReference>
<dbReference type="Pfam" id="PF00391">
    <property type="entry name" value="PEP-utilizers"/>
    <property type="match status" value="1"/>
</dbReference>
<proteinExistence type="inferred from homology"/>
<evidence type="ECO:0000256" key="6">
    <source>
        <dbReference type="ARBA" id="ARBA00022777"/>
    </source>
</evidence>
<keyword evidence="5" id="KW-0479">Metal-binding</keyword>
<evidence type="ECO:0000256" key="5">
    <source>
        <dbReference type="ARBA" id="ARBA00022723"/>
    </source>
</evidence>
<evidence type="ECO:0000259" key="11">
    <source>
        <dbReference type="Pfam" id="PF02896"/>
    </source>
</evidence>
<comment type="cofactor">
    <cofactor evidence="1">
        <name>Mg(2+)</name>
        <dbReference type="ChEBI" id="CHEBI:18420"/>
    </cofactor>
</comment>